<dbReference type="Pfam" id="PF01039">
    <property type="entry name" value="Carboxyl_trans"/>
    <property type="match status" value="1"/>
</dbReference>
<dbReference type="PROSITE" id="PS50980">
    <property type="entry name" value="COA_CT_NTER"/>
    <property type="match status" value="1"/>
</dbReference>
<comment type="pathway">
    <text evidence="13">Lipid metabolism; malonyl-CoA biosynthesis; malonyl-CoA from acetyl-CoA: step 1/1.</text>
</comment>
<feature type="binding site" evidence="13">
    <location>
        <position position="45"/>
    </location>
    <ligand>
        <name>Zn(2+)</name>
        <dbReference type="ChEBI" id="CHEBI:29105"/>
    </ligand>
</feature>
<dbReference type="EMBL" id="DTHG01000070">
    <property type="protein sequence ID" value="HGW92008.1"/>
    <property type="molecule type" value="Genomic_DNA"/>
</dbReference>
<dbReference type="Gene3D" id="3.90.226.10">
    <property type="entry name" value="2-enoyl-CoA Hydratase, Chain A, domain 1"/>
    <property type="match status" value="1"/>
</dbReference>
<dbReference type="GO" id="GO:0003989">
    <property type="term" value="F:acetyl-CoA carboxylase activity"/>
    <property type="evidence" value="ECO:0007669"/>
    <property type="project" value="InterPro"/>
</dbReference>
<evidence type="ECO:0000256" key="9">
    <source>
        <dbReference type="ARBA" id="ARBA00022840"/>
    </source>
</evidence>
<feature type="domain" description="CoA carboxyltransferase N-terminal" evidence="14">
    <location>
        <begin position="22"/>
        <end position="271"/>
    </location>
</feature>
<dbReference type="InterPro" id="IPR011762">
    <property type="entry name" value="COA_CT_N"/>
</dbReference>
<dbReference type="InterPro" id="IPR041010">
    <property type="entry name" value="Znf-ACC"/>
</dbReference>
<keyword evidence="3 13" id="KW-0808">Transferase</keyword>
<dbReference type="SUPFAM" id="SSF52096">
    <property type="entry name" value="ClpP/crotonase"/>
    <property type="match status" value="1"/>
</dbReference>
<keyword evidence="8 13" id="KW-0862">Zinc</keyword>
<dbReference type="PRINTS" id="PR01070">
    <property type="entry name" value="ACCCTRFRASEB"/>
</dbReference>
<keyword evidence="13" id="KW-0963">Cytoplasm</keyword>
<sequence>MAIFRRKEIKDIEEKKPVADGAWIKCEGCGEILYRKEVLANYNICHKCGYHFRVNSNFYRNLILDDGLLNEQDRNLKPVDFLKFKDYPSKIKKSIEKTGINDAIVCGEGKISGIDVEICFMEFEFIGGSMGSVVGEKVKRAIYRAKEKDFPLIIVNASGGARMQEGIISLMQMAKTATALNLLTKPYISILTNPTTAGVMASYASLGDIIISEPDALLGFAGPRVIQQTIKQELPEGFQRSQFMLEHGMIDMIVPRNQMKETITILLRHLL</sequence>
<evidence type="ECO:0000256" key="1">
    <source>
        <dbReference type="ARBA" id="ARBA00004496"/>
    </source>
</evidence>
<dbReference type="GO" id="GO:0006633">
    <property type="term" value="P:fatty acid biosynthetic process"/>
    <property type="evidence" value="ECO:0007669"/>
    <property type="project" value="UniProtKB-KW"/>
</dbReference>
<dbReference type="HAMAP" id="MF_01395">
    <property type="entry name" value="AcetylCoA_CT_beta"/>
    <property type="match status" value="1"/>
</dbReference>
<dbReference type="NCBIfam" id="TIGR00515">
    <property type="entry name" value="accD"/>
    <property type="match status" value="1"/>
</dbReference>
<keyword evidence="5 13" id="KW-0547">Nucleotide-binding</keyword>
<keyword evidence="7 13" id="KW-0276">Fatty acid metabolism</keyword>
<feature type="binding site" evidence="13">
    <location>
        <position position="29"/>
    </location>
    <ligand>
        <name>Zn(2+)</name>
        <dbReference type="ChEBI" id="CHEBI:29105"/>
    </ligand>
</feature>
<dbReference type="UniPathway" id="UPA00655">
    <property type="reaction ID" value="UER00711"/>
</dbReference>
<keyword evidence="9 13" id="KW-0067">ATP-binding</keyword>
<dbReference type="Pfam" id="PF17848">
    <property type="entry name" value="Zn_ribbon_ACC"/>
    <property type="match status" value="1"/>
</dbReference>
<name>A0A7C4YS38_UNCW3</name>
<comment type="subunit">
    <text evidence="13">Acetyl-CoA carboxylase is a heterohexamer composed of biotin carboxyl carrier protein (AccB), biotin carboxylase (AccC) and two subunits each of ACCase subunit alpha (AccA) and ACCase subunit beta (AccD).</text>
</comment>
<evidence type="ECO:0000256" key="2">
    <source>
        <dbReference type="ARBA" id="ARBA00022516"/>
    </source>
</evidence>
<keyword evidence="10 13" id="KW-0443">Lipid metabolism</keyword>
<keyword evidence="11 13" id="KW-0275">Fatty acid biosynthesis</keyword>
<evidence type="ECO:0000256" key="8">
    <source>
        <dbReference type="ARBA" id="ARBA00022833"/>
    </source>
</evidence>
<dbReference type="InterPro" id="IPR034733">
    <property type="entry name" value="AcCoA_carboxyl_beta"/>
</dbReference>
<feature type="binding site" evidence="13">
    <location>
        <position position="48"/>
    </location>
    <ligand>
        <name>Zn(2+)</name>
        <dbReference type="ChEBI" id="CHEBI:29105"/>
    </ligand>
</feature>
<evidence type="ECO:0000256" key="7">
    <source>
        <dbReference type="ARBA" id="ARBA00022832"/>
    </source>
</evidence>
<comment type="catalytic activity">
    <reaction evidence="13">
        <text>N(6)-carboxybiotinyl-L-lysyl-[protein] + acetyl-CoA = N(6)-biotinyl-L-lysyl-[protein] + malonyl-CoA</text>
        <dbReference type="Rhea" id="RHEA:54728"/>
        <dbReference type="Rhea" id="RHEA-COMP:10505"/>
        <dbReference type="Rhea" id="RHEA-COMP:10506"/>
        <dbReference type="ChEBI" id="CHEBI:57288"/>
        <dbReference type="ChEBI" id="CHEBI:57384"/>
        <dbReference type="ChEBI" id="CHEBI:83144"/>
        <dbReference type="ChEBI" id="CHEBI:83145"/>
        <dbReference type="EC" id="2.1.3.15"/>
    </reaction>
</comment>
<reference evidence="15" key="1">
    <citation type="journal article" date="2020" name="mSystems">
        <title>Genome- and Community-Level Interaction Insights into Carbon Utilization and Element Cycling Functions of Hydrothermarchaeota in Hydrothermal Sediment.</title>
        <authorList>
            <person name="Zhou Z."/>
            <person name="Liu Y."/>
            <person name="Xu W."/>
            <person name="Pan J."/>
            <person name="Luo Z.H."/>
            <person name="Li M."/>
        </authorList>
    </citation>
    <scope>NUCLEOTIDE SEQUENCE [LARGE SCALE GENOMIC DNA]</scope>
    <source>
        <strain evidence="15">SpSt-780</strain>
    </source>
</reference>
<comment type="subcellular location">
    <subcellularLocation>
        <location evidence="1 13">Cytoplasm</location>
    </subcellularLocation>
</comment>
<evidence type="ECO:0000256" key="3">
    <source>
        <dbReference type="ARBA" id="ARBA00022679"/>
    </source>
</evidence>
<dbReference type="GO" id="GO:0016743">
    <property type="term" value="F:carboxyl- or carbamoyltransferase activity"/>
    <property type="evidence" value="ECO:0007669"/>
    <property type="project" value="UniProtKB-UniRule"/>
</dbReference>
<evidence type="ECO:0000256" key="11">
    <source>
        <dbReference type="ARBA" id="ARBA00023160"/>
    </source>
</evidence>
<dbReference type="GO" id="GO:2001295">
    <property type="term" value="P:malonyl-CoA biosynthetic process"/>
    <property type="evidence" value="ECO:0007669"/>
    <property type="project" value="UniProtKB-UniRule"/>
</dbReference>
<dbReference type="PANTHER" id="PTHR42995">
    <property type="entry name" value="ACETYL-COENZYME A CARBOXYLASE CARBOXYL TRANSFERASE SUBUNIT BETA, CHLOROPLASTIC"/>
    <property type="match status" value="1"/>
</dbReference>
<dbReference type="AlphaFoldDB" id="A0A7C4YS38"/>
<dbReference type="GO" id="GO:0005524">
    <property type="term" value="F:ATP binding"/>
    <property type="evidence" value="ECO:0007669"/>
    <property type="project" value="UniProtKB-KW"/>
</dbReference>
<evidence type="ECO:0000313" key="15">
    <source>
        <dbReference type="EMBL" id="HGW92008.1"/>
    </source>
</evidence>
<evidence type="ECO:0000256" key="6">
    <source>
        <dbReference type="ARBA" id="ARBA00022771"/>
    </source>
</evidence>
<gene>
    <name evidence="13" type="primary">accD</name>
    <name evidence="15" type="ORF">ENV67_05640</name>
</gene>
<comment type="similarity">
    <text evidence="13">Belongs to the AccD/PCCB family.</text>
</comment>
<dbReference type="InterPro" id="IPR029045">
    <property type="entry name" value="ClpP/crotonase-like_dom_sf"/>
</dbReference>
<keyword evidence="4 13" id="KW-0479">Metal-binding</keyword>
<comment type="cofactor">
    <cofactor evidence="13">
        <name>Zn(2+)</name>
        <dbReference type="ChEBI" id="CHEBI:29105"/>
    </cofactor>
    <text evidence="13">Binds 1 zinc ion per subunit.</text>
</comment>
<dbReference type="PANTHER" id="PTHR42995:SF5">
    <property type="entry name" value="ACETYL-COENZYME A CARBOXYLASE CARBOXYL TRANSFERASE SUBUNIT BETA, CHLOROPLASTIC"/>
    <property type="match status" value="1"/>
</dbReference>
<proteinExistence type="inferred from homology"/>
<comment type="caution">
    <text evidence="15">The sequence shown here is derived from an EMBL/GenBank/DDBJ whole genome shotgun (WGS) entry which is preliminary data.</text>
</comment>
<evidence type="ECO:0000256" key="5">
    <source>
        <dbReference type="ARBA" id="ARBA00022741"/>
    </source>
</evidence>
<organism evidence="15">
    <name type="scientific">candidate division WOR-3 bacterium</name>
    <dbReference type="NCBI Taxonomy" id="2052148"/>
    <lineage>
        <taxon>Bacteria</taxon>
        <taxon>Bacteria division WOR-3</taxon>
    </lineage>
</organism>
<keyword evidence="2 13" id="KW-0444">Lipid biosynthesis</keyword>
<dbReference type="GO" id="GO:0009317">
    <property type="term" value="C:acetyl-CoA carboxylase complex"/>
    <property type="evidence" value="ECO:0007669"/>
    <property type="project" value="InterPro"/>
</dbReference>
<keyword evidence="6 13" id="KW-0863">Zinc-finger</keyword>
<evidence type="ECO:0000259" key="14">
    <source>
        <dbReference type="PROSITE" id="PS50980"/>
    </source>
</evidence>
<keyword evidence="15" id="KW-0436">Ligase</keyword>
<dbReference type="EC" id="2.1.3.15" evidence="13"/>
<protein>
    <recommendedName>
        <fullName evidence="13">Acetyl-coenzyme A carboxylase carboxyl transferase subunit beta</fullName>
        <shortName evidence="13">ACCase subunit beta</shortName>
        <shortName evidence="13">Acetyl-CoA carboxylase carboxyltransferase subunit beta</shortName>
        <ecNumber evidence="13">2.1.3.15</ecNumber>
    </recommendedName>
</protein>
<evidence type="ECO:0000256" key="10">
    <source>
        <dbReference type="ARBA" id="ARBA00023098"/>
    </source>
</evidence>
<evidence type="ECO:0000256" key="12">
    <source>
        <dbReference type="ARBA" id="ARBA00025280"/>
    </source>
</evidence>
<accession>A0A7C4YS38</accession>
<comment type="function">
    <text evidence="12 13">Component of the acetyl coenzyme A carboxylase (ACC) complex. Biotin carboxylase (BC) catalyzes the carboxylation of biotin on its carrier protein (BCCP) and then the CO(2) group is transferred by the transcarboxylase to acetyl-CoA to form malonyl-CoA.</text>
</comment>
<dbReference type="GO" id="GO:0008270">
    <property type="term" value="F:zinc ion binding"/>
    <property type="evidence" value="ECO:0007669"/>
    <property type="project" value="UniProtKB-UniRule"/>
</dbReference>
<evidence type="ECO:0000256" key="4">
    <source>
        <dbReference type="ARBA" id="ARBA00022723"/>
    </source>
</evidence>
<dbReference type="InterPro" id="IPR000438">
    <property type="entry name" value="Acetyl_CoA_COase_Trfase_b_su"/>
</dbReference>
<evidence type="ECO:0000256" key="13">
    <source>
        <dbReference type="HAMAP-Rule" id="MF_01395"/>
    </source>
</evidence>
<feature type="zinc finger region" description="C4-type" evidence="13">
    <location>
        <begin position="26"/>
        <end position="48"/>
    </location>
</feature>
<feature type="binding site" evidence="13">
    <location>
        <position position="26"/>
    </location>
    <ligand>
        <name>Zn(2+)</name>
        <dbReference type="ChEBI" id="CHEBI:29105"/>
    </ligand>
</feature>